<feature type="domain" description="Mannitol dehydrogenase C-terminal" evidence="4">
    <location>
        <begin position="322"/>
        <end position="508"/>
    </location>
</feature>
<dbReference type="GO" id="GO:0008866">
    <property type="term" value="F:fructuronate reductase activity"/>
    <property type="evidence" value="ECO:0007669"/>
    <property type="project" value="UniProtKB-EC"/>
</dbReference>
<dbReference type="EMBL" id="AP018492">
    <property type="protein sequence ID" value="BBC60692.1"/>
    <property type="molecule type" value="Genomic_DNA"/>
</dbReference>
<dbReference type="InterPro" id="IPR013131">
    <property type="entry name" value="Mannitol_DH_N"/>
</dbReference>
<comment type="catalytic activity">
    <reaction evidence="2">
        <text>D-mannitol 1-phosphate + NAD(+) = beta-D-fructose 6-phosphate + NADH + H(+)</text>
        <dbReference type="Rhea" id="RHEA:19661"/>
        <dbReference type="ChEBI" id="CHEBI:15378"/>
        <dbReference type="ChEBI" id="CHEBI:57540"/>
        <dbReference type="ChEBI" id="CHEBI:57634"/>
        <dbReference type="ChEBI" id="CHEBI:57945"/>
        <dbReference type="ChEBI" id="CHEBI:61381"/>
        <dbReference type="EC" id="1.1.1.17"/>
    </reaction>
</comment>
<accession>A0A2Z5Y1D8</accession>
<evidence type="ECO:0000313" key="5">
    <source>
        <dbReference type="EMBL" id="BBC60692.1"/>
    </source>
</evidence>
<evidence type="ECO:0000259" key="4">
    <source>
        <dbReference type="Pfam" id="PF08125"/>
    </source>
</evidence>
<proteinExistence type="predicted"/>
<feature type="domain" description="Mannitol dehydrogenase N-terminal" evidence="3">
    <location>
        <begin position="39"/>
        <end position="307"/>
    </location>
</feature>
<dbReference type="Pfam" id="PF01232">
    <property type="entry name" value="Mannitol_dh"/>
    <property type="match status" value="1"/>
</dbReference>
<dbReference type="Proteomes" id="UP000269226">
    <property type="component" value="Chromosome"/>
</dbReference>
<dbReference type="Pfam" id="PF08125">
    <property type="entry name" value="Mannitol_dh_C"/>
    <property type="match status" value="1"/>
</dbReference>
<evidence type="ECO:0000259" key="3">
    <source>
        <dbReference type="Pfam" id="PF01232"/>
    </source>
</evidence>
<dbReference type="Gene3D" id="3.40.50.720">
    <property type="entry name" value="NAD(P)-binding Rossmann-like Domain"/>
    <property type="match status" value="1"/>
</dbReference>
<dbReference type="InterPro" id="IPR013118">
    <property type="entry name" value="Mannitol_DH_C"/>
</dbReference>
<dbReference type="InterPro" id="IPR008927">
    <property type="entry name" value="6-PGluconate_DH-like_C_sf"/>
</dbReference>
<evidence type="ECO:0000256" key="2">
    <source>
        <dbReference type="ARBA" id="ARBA00048615"/>
    </source>
</evidence>
<dbReference type="GeneID" id="57043114"/>
<dbReference type="SUPFAM" id="SSF48179">
    <property type="entry name" value="6-phosphogluconate dehydrogenase C-terminal domain-like"/>
    <property type="match status" value="1"/>
</dbReference>
<sequence length="547" mass="61864">MYLKNWQTNIAELKQTKIELPQFNVPQFKLNGKQSPVWLHFGGGNLYRGFHAEVAQKLANQGELEAGIVVCETFDQEIIEEVYQPFDNNFLEIIMHENGQLHTRLLASTADSLYCHPTNQNHYEQVIHYFENPELQFLTFTITEKGYRLRDLSGKYLPVIEEDIKNGPEKAQHTMSIITALLYKRFMVGELPIAIVSTDNFSQNGRCFKESILSLAGEWVKKDFVPKTFVAYLQDTNKVTFPWSMIDRITPNPSKKIYTELKDTTFTDIEMIQTKQQTNMASFTNTEASHYLVIEDNFPNGRPDLEKAGVILTDRDTVDKTDAMKVTTCLNPLHTALAITGCLLGYTSIADEMRDKDLVNLIHGIGYQEGLPVVEDPGIIDPKKFIDEVVKKRLPNPNIPDTPQRIATDTSQKMAIRFGETIKKYALSEDKMTHSLSYIPVTIAAWLRYLLAIDDKGNAFTPSNDPLLNELQEKLAMIQLGKQNKEQIHKLLMPILANSAIFGSDLYQVGLGEKVEAFFIKMLAGPGAVRQTIHELKIGGNNNGNDV</sequence>
<organism evidence="5 6">
    <name type="scientific">Melissococcus plutonius</name>
    <dbReference type="NCBI Taxonomy" id="33970"/>
    <lineage>
        <taxon>Bacteria</taxon>
        <taxon>Bacillati</taxon>
        <taxon>Bacillota</taxon>
        <taxon>Bacilli</taxon>
        <taxon>Lactobacillales</taxon>
        <taxon>Enterococcaceae</taxon>
        <taxon>Melissococcus</taxon>
    </lineage>
</organism>
<name>A0A2Z5Y1D8_9ENTE</name>
<gene>
    <name evidence="5" type="ORF">DAT561_0557</name>
</gene>
<protein>
    <submittedName>
        <fullName evidence="5">D-mannonate oxidoreductase</fullName>
        <ecNumber evidence="5">1.1.1.57</ecNumber>
    </submittedName>
</protein>
<evidence type="ECO:0000256" key="1">
    <source>
        <dbReference type="ARBA" id="ARBA00023002"/>
    </source>
</evidence>
<dbReference type="PANTHER" id="PTHR43362:SF1">
    <property type="entry name" value="MANNITOL DEHYDROGENASE 2-RELATED"/>
    <property type="match status" value="1"/>
</dbReference>
<dbReference type="InterPro" id="IPR013328">
    <property type="entry name" value="6PGD_dom2"/>
</dbReference>
<dbReference type="EC" id="1.1.1.57" evidence="5"/>
<dbReference type="Gene3D" id="1.10.1040.10">
    <property type="entry name" value="N-(1-d-carboxylethyl)-l-norvaline Dehydrogenase, domain 2"/>
    <property type="match status" value="1"/>
</dbReference>
<reference evidence="5 6" key="1">
    <citation type="submission" date="2018-01" db="EMBL/GenBank/DDBJ databases">
        <title>Whole genome sequence of Melissococcus plutonius DAT561.</title>
        <authorList>
            <person name="Okumura K."/>
            <person name="Takamatsu D."/>
            <person name="Okura M."/>
        </authorList>
    </citation>
    <scope>NUCLEOTIDE SEQUENCE [LARGE SCALE GENOMIC DNA]</scope>
    <source>
        <strain evidence="5 6">DAT561</strain>
    </source>
</reference>
<dbReference type="GO" id="GO:0008926">
    <property type="term" value="F:mannitol-1-phosphate 5-dehydrogenase activity"/>
    <property type="evidence" value="ECO:0007669"/>
    <property type="project" value="UniProtKB-EC"/>
</dbReference>
<dbReference type="SUPFAM" id="SSF51735">
    <property type="entry name" value="NAD(P)-binding Rossmann-fold domains"/>
    <property type="match status" value="1"/>
</dbReference>
<dbReference type="RefSeq" id="WP_015694717.1">
    <property type="nucleotide sequence ID" value="NZ_AP018492.1"/>
</dbReference>
<dbReference type="InterPro" id="IPR050988">
    <property type="entry name" value="Mannitol_DH/Oxidoreductase"/>
</dbReference>
<evidence type="ECO:0000313" key="6">
    <source>
        <dbReference type="Proteomes" id="UP000269226"/>
    </source>
</evidence>
<keyword evidence="1 5" id="KW-0560">Oxidoreductase</keyword>
<dbReference type="PANTHER" id="PTHR43362">
    <property type="entry name" value="MANNITOL DEHYDROGENASE DSF1-RELATED"/>
    <property type="match status" value="1"/>
</dbReference>
<dbReference type="AlphaFoldDB" id="A0A2Z5Y1D8"/>
<dbReference type="InterPro" id="IPR036291">
    <property type="entry name" value="NAD(P)-bd_dom_sf"/>
</dbReference>